<dbReference type="InterPro" id="IPR013249">
    <property type="entry name" value="RNA_pol_sigma70_r4_t2"/>
</dbReference>
<dbReference type="AlphaFoldDB" id="A0A4Z0H459"/>
<dbReference type="EMBL" id="SRJC01000001">
    <property type="protein sequence ID" value="TGB04704.1"/>
    <property type="molecule type" value="Genomic_DNA"/>
</dbReference>
<gene>
    <name evidence="2" type="ORF">E4663_06860</name>
</gene>
<dbReference type="NCBIfam" id="NF005385">
    <property type="entry name" value="PRK06930.1"/>
    <property type="match status" value="1"/>
</dbReference>
<proteinExistence type="predicted"/>
<dbReference type="InterPro" id="IPR014284">
    <property type="entry name" value="RNA_pol_sigma-70_dom"/>
</dbReference>
<evidence type="ECO:0000313" key="2">
    <source>
        <dbReference type="EMBL" id="TGB04704.1"/>
    </source>
</evidence>
<accession>A0A4Z0H459</accession>
<dbReference type="InterPro" id="IPR013324">
    <property type="entry name" value="RNA_pol_sigma_r3/r4-like"/>
</dbReference>
<dbReference type="Proteomes" id="UP000297982">
    <property type="component" value="Unassembled WGS sequence"/>
</dbReference>
<protein>
    <submittedName>
        <fullName evidence="2">Sigma-70 family RNA polymerase sigma factor</fullName>
    </submittedName>
</protein>
<dbReference type="NCBIfam" id="TIGR02937">
    <property type="entry name" value="sigma70-ECF"/>
    <property type="match status" value="1"/>
</dbReference>
<organism evidence="2 3">
    <name type="scientific">Halobacillus salinus</name>
    <dbReference type="NCBI Taxonomy" id="192814"/>
    <lineage>
        <taxon>Bacteria</taxon>
        <taxon>Bacillati</taxon>
        <taxon>Bacillota</taxon>
        <taxon>Bacilli</taxon>
        <taxon>Bacillales</taxon>
        <taxon>Bacillaceae</taxon>
        <taxon>Halobacillus</taxon>
    </lineage>
</organism>
<dbReference type="Gene3D" id="1.10.10.10">
    <property type="entry name" value="Winged helix-like DNA-binding domain superfamily/Winged helix DNA-binding domain"/>
    <property type="match status" value="1"/>
</dbReference>
<dbReference type="Pfam" id="PF08281">
    <property type="entry name" value="Sigma70_r4_2"/>
    <property type="match status" value="1"/>
</dbReference>
<evidence type="ECO:0000259" key="1">
    <source>
        <dbReference type="Pfam" id="PF08281"/>
    </source>
</evidence>
<dbReference type="SUPFAM" id="SSF88659">
    <property type="entry name" value="Sigma3 and sigma4 domains of RNA polymerase sigma factors"/>
    <property type="match status" value="1"/>
</dbReference>
<dbReference type="GO" id="GO:0016987">
    <property type="term" value="F:sigma factor activity"/>
    <property type="evidence" value="ECO:0007669"/>
    <property type="project" value="InterPro"/>
</dbReference>
<sequence length="169" mass="20092">MMIELLYEYKRTLRETKKLRDKLKANANTPEDEEDLKLYSLMISDLQYIIEWIGRGRQPYAKRGIDRREAYRRLIFTDEETMSAIGRPLKSEAVENSVSELDRERIEDVLSVLTNKEKDIFFMNKVEQLSYERIAELIGVKKTTVQSHINRCEVKMRKQMDNSMFSMIL</sequence>
<dbReference type="InterPro" id="IPR036388">
    <property type="entry name" value="WH-like_DNA-bd_sf"/>
</dbReference>
<evidence type="ECO:0000313" key="3">
    <source>
        <dbReference type="Proteomes" id="UP000297982"/>
    </source>
</evidence>
<name>A0A4Z0H459_9BACI</name>
<dbReference type="GO" id="GO:0003677">
    <property type="term" value="F:DNA binding"/>
    <property type="evidence" value="ECO:0007669"/>
    <property type="project" value="InterPro"/>
</dbReference>
<keyword evidence="3" id="KW-1185">Reference proteome</keyword>
<dbReference type="GO" id="GO:0006352">
    <property type="term" value="P:DNA-templated transcription initiation"/>
    <property type="evidence" value="ECO:0007669"/>
    <property type="project" value="InterPro"/>
</dbReference>
<comment type="caution">
    <text evidence="2">The sequence shown here is derived from an EMBL/GenBank/DDBJ whole genome shotgun (WGS) entry which is preliminary data.</text>
</comment>
<reference evidence="2 3" key="1">
    <citation type="journal article" date="2003" name="Int. J. Syst. Evol. Microbiol.">
        <title>Halobacillus salinus sp. nov., isolated from a salt lake on the coast of the East Sea in Korea.</title>
        <authorList>
            <person name="Yoon J.H."/>
            <person name="Kang K.H."/>
            <person name="Park Y.H."/>
        </authorList>
    </citation>
    <scope>NUCLEOTIDE SEQUENCE [LARGE SCALE GENOMIC DNA]</scope>
    <source>
        <strain evidence="2 3">HSL-3</strain>
    </source>
</reference>
<feature type="domain" description="RNA polymerase sigma factor 70 region 4 type 2" evidence="1">
    <location>
        <begin position="103"/>
        <end position="151"/>
    </location>
</feature>